<feature type="region of interest" description="Disordered" evidence="1">
    <location>
        <begin position="1"/>
        <end position="25"/>
    </location>
</feature>
<sequence length="48" mass="5010">MPGDASERPDLTPGVSANAENRSGWRGSMRCIQAVSDPHGIMNPGKAS</sequence>
<feature type="compositionally biased region" description="Basic and acidic residues" evidence="1">
    <location>
        <begin position="1"/>
        <end position="10"/>
    </location>
</feature>
<dbReference type="Gene3D" id="1.10.45.10">
    <property type="entry name" value="Vanillyl-alcohol Oxidase, Chain A, domain 4"/>
    <property type="match status" value="1"/>
</dbReference>
<name>A0A7K3NPP6_9BACT</name>
<comment type="caution">
    <text evidence="2">The sequence shown here is derived from an EMBL/GenBank/DDBJ whole genome shotgun (WGS) entry which is preliminary data.</text>
</comment>
<protein>
    <submittedName>
        <fullName evidence="2">Uncharacterized protein</fullName>
    </submittedName>
</protein>
<evidence type="ECO:0000313" key="2">
    <source>
        <dbReference type="EMBL" id="NDY57775.1"/>
    </source>
</evidence>
<dbReference type="AlphaFoldDB" id="A0A7K3NPP6"/>
<evidence type="ECO:0000256" key="1">
    <source>
        <dbReference type="SAM" id="MobiDB-lite"/>
    </source>
</evidence>
<dbReference type="Proteomes" id="UP000469724">
    <property type="component" value="Unassembled WGS sequence"/>
</dbReference>
<dbReference type="RefSeq" id="WP_163302858.1">
    <property type="nucleotide sequence ID" value="NZ_JAAGRQ010000061.1"/>
</dbReference>
<gene>
    <name evidence="2" type="ORF">G3N56_13645</name>
</gene>
<reference evidence="2 3" key="1">
    <citation type="submission" date="2020-02" db="EMBL/GenBank/DDBJ databases">
        <title>Comparative genomics of sulfur disproportionating microorganisms.</title>
        <authorList>
            <person name="Ward L.M."/>
            <person name="Bertran E."/>
            <person name="Johnston D.T."/>
        </authorList>
    </citation>
    <scope>NUCLEOTIDE SEQUENCE [LARGE SCALE GENOMIC DNA]</scope>
    <source>
        <strain evidence="2 3">DSM 3696</strain>
    </source>
</reference>
<proteinExistence type="predicted"/>
<dbReference type="InterPro" id="IPR016171">
    <property type="entry name" value="Vanillyl_alc_oxidase_C-sub2"/>
</dbReference>
<dbReference type="EMBL" id="JAAGRQ010000061">
    <property type="protein sequence ID" value="NDY57775.1"/>
    <property type="molecule type" value="Genomic_DNA"/>
</dbReference>
<evidence type="ECO:0000313" key="3">
    <source>
        <dbReference type="Proteomes" id="UP000469724"/>
    </source>
</evidence>
<keyword evidence="3" id="KW-1185">Reference proteome</keyword>
<accession>A0A7K3NPP6</accession>
<organism evidence="2 3">
    <name type="scientific">Desulfolutivibrio sulfodismutans</name>
    <dbReference type="NCBI Taxonomy" id="63561"/>
    <lineage>
        <taxon>Bacteria</taxon>
        <taxon>Pseudomonadati</taxon>
        <taxon>Thermodesulfobacteriota</taxon>
        <taxon>Desulfovibrionia</taxon>
        <taxon>Desulfovibrionales</taxon>
        <taxon>Desulfovibrionaceae</taxon>
        <taxon>Desulfolutivibrio</taxon>
    </lineage>
</organism>